<reference evidence="9" key="1">
    <citation type="submission" date="2020-10" db="EMBL/GenBank/DDBJ databases">
        <authorList>
            <person name="Hahn C.J."/>
            <person name="Laso-Perez R."/>
            <person name="Vulcano F."/>
            <person name="Vaziourakis K.-M."/>
            <person name="Stokke R."/>
            <person name="Steen I.H."/>
            <person name="Teske A."/>
            <person name="Boetius A."/>
            <person name="Liebeke M."/>
            <person name="Amann R."/>
            <person name="Knittel K."/>
        </authorList>
    </citation>
    <scope>NUCLEOTIDE SEQUENCE</scope>
    <source>
        <strain evidence="9">Gfbio:e3339647-f889-4370-9287-4fb5cb688e4c:AG392D22_GoMArc1</strain>
    </source>
</reference>
<dbReference type="Pfam" id="PF13183">
    <property type="entry name" value="Fer4_8"/>
    <property type="match status" value="1"/>
</dbReference>
<dbReference type="InterPro" id="IPR017896">
    <property type="entry name" value="4Fe4S_Fe-S-bd"/>
</dbReference>
<dbReference type="PROSITE" id="PS00198">
    <property type="entry name" value="4FE4S_FER_1"/>
    <property type="match status" value="2"/>
</dbReference>
<dbReference type="PANTHER" id="PTHR42947">
    <property type="entry name" value="COB--COM HETERODISULFIDE REDUCTASE SUBUNIT B 1"/>
    <property type="match status" value="1"/>
</dbReference>
<sequence>MTDYAVFWGCTIQARFPFMEKSTTLVLDRIGVSLHEIDGVTCCPTKLIKLADEFTWYVTAARNLSLVENMGMDLVTPCNGCYSTLKSAASELNMNAQLRDEVNEILAEVGLEYKGTIHVKHLVEVLYDDIGIDKIKKYVVKPLDGMNIAVHYGCHMIRPSSAIHFDNPNHPTKFDLIVEALSANSIDYSTKMLCCGNDLNNTDDSSNAIVLARQKILEVQEMADAMTMTCPACFSQFDSKQYLLEKSGERLHMPILCLTELIGLAFGFEPSELGMNLHRVETESFIEKWHECSENLESARQYFDLADLRRCYECAACVDDCPVTKPIPQFEPNQIIGKIIRGRLNEVVESHEIWYCTNCYTCYELCPQKFGMIKVFDRLKSLAGERGIAPDGFKGSLKMFLDTGKLGEPTTVRKRLKLSKPPQSGADELKKLIDTIKSRGK</sequence>
<keyword evidence="6" id="KW-0408">Iron</keyword>
<comment type="cofactor">
    <cofactor evidence="1">
        <name>[4Fe-4S] cluster</name>
        <dbReference type="ChEBI" id="CHEBI:49883"/>
    </cofactor>
</comment>
<evidence type="ECO:0000259" key="8">
    <source>
        <dbReference type="PROSITE" id="PS51379"/>
    </source>
</evidence>
<dbReference type="Pfam" id="PF02754">
    <property type="entry name" value="CCG"/>
    <property type="match status" value="2"/>
</dbReference>
<evidence type="ECO:0000313" key="10">
    <source>
        <dbReference type="Proteomes" id="UP000634805"/>
    </source>
</evidence>
<organism evidence="9 10">
    <name type="scientific">Candidatus Argoarchaeum ethanivorans</name>
    <dbReference type="NCBI Taxonomy" id="2608793"/>
    <lineage>
        <taxon>Archaea</taxon>
        <taxon>Methanobacteriati</taxon>
        <taxon>Methanobacteriota</taxon>
        <taxon>Stenosarchaea group</taxon>
        <taxon>Methanomicrobia</taxon>
        <taxon>Methanosarcinales</taxon>
        <taxon>Methanosarcinales incertae sedis</taxon>
        <taxon>GOM Arc I cluster</taxon>
        <taxon>Candidatus Argoarchaeum</taxon>
    </lineage>
</organism>
<keyword evidence="4" id="KW-0479">Metal-binding</keyword>
<keyword evidence="3" id="KW-0004">4Fe-4S</keyword>
<dbReference type="AlphaFoldDB" id="A0A811T1F2"/>
<evidence type="ECO:0000256" key="7">
    <source>
        <dbReference type="ARBA" id="ARBA00023014"/>
    </source>
</evidence>
<dbReference type="GO" id="GO:0046872">
    <property type="term" value="F:metal ion binding"/>
    <property type="evidence" value="ECO:0007669"/>
    <property type="project" value="UniProtKB-KW"/>
</dbReference>
<keyword evidence="7" id="KW-0411">Iron-sulfur</keyword>
<name>A0A811T1F2_9EURY</name>
<gene>
    <name evidence="9" type="ORF">EMLJLAPB_00035</name>
</gene>
<dbReference type="InterPro" id="IPR004017">
    <property type="entry name" value="Cys_rich_dom"/>
</dbReference>
<accession>A0A811T1F2</accession>
<dbReference type="InterPro" id="IPR009051">
    <property type="entry name" value="Helical_ferredxn"/>
</dbReference>
<dbReference type="SUPFAM" id="SSF46548">
    <property type="entry name" value="alpha-helical ferredoxin"/>
    <property type="match status" value="1"/>
</dbReference>
<evidence type="ECO:0000256" key="3">
    <source>
        <dbReference type="ARBA" id="ARBA00022485"/>
    </source>
</evidence>
<evidence type="ECO:0000313" key="9">
    <source>
        <dbReference type="EMBL" id="CAD6490884.1"/>
    </source>
</evidence>
<dbReference type="Gene3D" id="1.20.1050.140">
    <property type="match status" value="1"/>
</dbReference>
<dbReference type="GO" id="GO:0051539">
    <property type="term" value="F:4 iron, 4 sulfur cluster binding"/>
    <property type="evidence" value="ECO:0007669"/>
    <property type="project" value="UniProtKB-KW"/>
</dbReference>
<evidence type="ECO:0000256" key="1">
    <source>
        <dbReference type="ARBA" id="ARBA00001966"/>
    </source>
</evidence>
<dbReference type="Proteomes" id="UP000634805">
    <property type="component" value="Unassembled WGS sequence"/>
</dbReference>
<protein>
    <submittedName>
        <fullName evidence="9">Cysteine-rich domain protein</fullName>
    </submittedName>
</protein>
<feature type="domain" description="4Fe-4S ferredoxin-type" evidence="8">
    <location>
        <begin position="301"/>
        <end position="333"/>
    </location>
</feature>
<dbReference type="InterPro" id="IPR051278">
    <property type="entry name" value="HdrB/HdrD_reductase"/>
</dbReference>
<dbReference type="PANTHER" id="PTHR42947:SF1">
    <property type="entry name" value="COB--COM HETERODISULFIDE REDUCTASE SUBUNIT B 1"/>
    <property type="match status" value="1"/>
</dbReference>
<comment type="pathway">
    <text evidence="2">Cofactor metabolism; coenzyme M-coenzyme B heterodisulfide reduction; coenzyme B and coenzyme M from coenzyme M-coenzyme B heterodisulfide: step 1/1.</text>
</comment>
<dbReference type="EMBL" id="CAJHIS010000001">
    <property type="protein sequence ID" value="CAD6490884.1"/>
    <property type="molecule type" value="Genomic_DNA"/>
</dbReference>
<keyword evidence="5" id="KW-0560">Oxidoreductase</keyword>
<comment type="caution">
    <text evidence="9">The sequence shown here is derived from an EMBL/GenBank/DDBJ whole genome shotgun (WGS) entry which is preliminary data.</text>
</comment>
<dbReference type="GO" id="GO:0016491">
    <property type="term" value="F:oxidoreductase activity"/>
    <property type="evidence" value="ECO:0007669"/>
    <property type="project" value="UniProtKB-KW"/>
</dbReference>
<evidence type="ECO:0000256" key="2">
    <source>
        <dbReference type="ARBA" id="ARBA00004808"/>
    </source>
</evidence>
<dbReference type="InterPro" id="IPR017900">
    <property type="entry name" value="4Fe4S_Fe_S_CS"/>
</dbReference>
<dbReference type="Gene3D" id="1.10.1060.10">
    <property type="entry name" value="Alpha-helical ferredoxin"/>
    <property type="match status" value="1"/>
</dbReference>
<evidence type="ECO:0000256" key="6">
    <source>
        <dbReference type="ARBA" id="ARBA00023004"/>
    </source>
</evidence>
<evidence type="ECO:0000256" key="5">
    <source>
        <dbReference type="ARBA" id="ARBA00023002"/>
    </source>
</evidence>
<dbReference type="PROSITE" id="PS51379">
    <property type="entry name" value="4FE4S_FER_2"/>
    <property type="match status" value="1"/>
</dbReference>
<evidence type="ECO:0000256" key="4">
    <source>
        <dbReference type="ARBA" id="ARBA00022723"/>
    </source>
</evidence>
<dbReference type="Gene3D" id="3.40.50.11810">
    <property type="match status" value="1"/>
</dbReference>
<proteinExistence type="predicted"/>